<evidence type="ECO:0000256" key="1">
    <source>
        <dbReference type="ARBA" id="ARBA00093464"/>
    </source>
</evidence>
<name>A0A9D9GUW3_9GAMM</name>
<dbReference type="Proteomes" id="UP000823631">
    <property type="component" value="Unassembled WGS sequence"/>
</dbReference>
<accession>A0A9D9GUW3</accession>
<proteinExistence type="inferred from homology"/>
<reference evidence="4" key="1">
    <citation type="submission" date="2020-10" db="EMBL/GenBank/DDBJ databases">
        <authorList>
            <person name="Gilroy R."/>
        </authorList>
    </citation>
    <scope>NUCLEOTIDE SEQUENCE</scope>
    <source>
        <strain evidence="4">17213</strain>
    </source>
</reference>
<sequence>MSFESEKQFNDFQHFARGIRRSGEFSIRESNLLESCGTAMMELHQGTRKPADETEKVFLEQLHGDGVITDPYAKVFKKYLTVIKPRHLHRLCSVGDDEMSGGDFSNNSSEESSIE</sequence>
<evidence type="ECO:0000313" key="5">
    <source>
        <dbReference type="Proteomes" id="UP000823631"/>
    </source>
</evidence>
<gene>
    <name evidence="4" type="primary">maoP</name>
    <name evidence="4" type="ORF">IAB19_09360</name>
</gene>
<feature type="compositionally biased region" description="Low complexity" evidence="3">
    <location>
        <begin position="105"/>
        <end position="115"/>
    </location>
</feature>
<evidence type="ECO:0000313" key="4">
    <source>
        <dbReference type="EMBL" id="MBO8416575.1"/>
    </source>
</evidence>
<protein>
    <recommendedName>
        <fullName evidence="2">Macrodomain Ori protein</fullName>
    </recommendedName>
</protein>
<comment type="caution">
    <text evidence="4">The sequence shown here is derived from an EMBL/GenBank/DDBJ whole genome shotgun (WGS) entry which is preliminary data.</text>
</comment>
<reference evidence="4" key="2">
    <citation type="journal article" date="2021" name="PeerJ">
        <title>Extensive microbial diversity within the chicken gut microbiome revealed by metagenomics and culture.</title>
        <authorList>
            <person name="Gilroy R."/>
            <person name="Ravi A."/>
            <person name="Getino M."/>
            <person name="Pursley I."/>
            <person name="Horton D.L."/>
            <person name="Alikhan N.F."/>
            <person name="Baker D."/>
            <person name="Gharbi K."/>
            <person name="Hall N."/>
            <person name="Watson M."/>
            <person name="Adriaenssens E.M."/>
            <person name="Foster-Nyarko E."/>
            <person name="Jarju S."/>
            <person name="Secka A."/>
            <person name="Antonio M."/>
            <person name="Oren A."/>
            <person name="Chaudhuri R.R."/>
            <person name="La Ragione R."/>
            <person name="Hildebrand F."/>
            <person name="Pallen M.J."/>
        </authorList>
    </citation>
    <scope>NUCLEOTIDE SEQUENCE</scope>
    <source>
        <strain evidence="4">17213</strain>
    </source>
</reference>
<dbReference type="AlphaFoldDB" id="A0A9D9GUW3"/>
<organism evidence="4 5">
    <name type="scientific">Candidatus Avisuccinivibrio stercorigallinarum</name>
    <dbReference type="NCBI Taxonomy" id="2840704"/>
    <lineage>
        <taxon>Bacteria</taxon>
        <taxon>Pseudomonadati</taxon>
        <taxon>Pseudomonadota</taxon>
        <taxon>Gammaproteobacteria</taxon>
        <taxon>Aeromonadales</taxon>
        <taxon>Succinivibrionaceae</taxon>
        <taxon>Succinivibrionaceae incertae sedis</taxon>
        <taxon>Candidatus Avisuccinivibrio</taxon>
    </lineage>
</organism>
<feature type="region of interest" description="Disordered" evidence="3">
    <location>
        <begin position="96"/>
        <end position="115"/>
    </location>
</feature>
<dbReference type="EMBL" id="JADINH010000185">
    <property type="protein sequence ID" value="MBO8416575.1"/>
    <property type="molecule type" value="Genomic_DNA"/>
</dbReference>
<dbReference type="Pfam" id="PF04219">
    <property type="entry name" value="DUF413"/>
    <property type="match status" value="1"/>
</dbReference>
<evidence type="ECO:0000256" key="2">
    <source>
        <dbReference type="ARBA" id="ARBA00093628"/>
    </source>
</evidence>
<comment type="similarity">
    <text evidence="1">Belongs to the MaoP family.</text>
</comment>
<evidence type="ECO:0000256" key="3">
    <source>
        <dbReference type="SAM" id="MobiDB-lite"/>
    </source>
</evidence>
<dbReference type="InterPro" id="IPR007335">
    <property type="entry name" value="DUF413"/>
</dbReference>